<comment type="caution">
    <text evidence="1">The sequence shown here is derived from an EMBL/GenBank/DDBJ whole genome shotgun (WGS) entry which is preliminary data.</text>
</comment>
<protein>
    <submittedName>
        <fullName evidence="1">Myb domain protein 3r-3</fullName>
    </submittedName>
</protein>
<evidence type="ECO:0000313" key="2">
    <source>
        <dbReference type="Proteomes" id="UP000325081"/>
    </source>
</evidence>
<dbReference type="EMBL" id="BKCP01005461">
    <property type="protein sequence ID" value="GER38249.1"/>
    <property type="molecule type" value="Genomic_DNA"/>
</dbReference>
<sequence>MPGSDQDEHCRNSEKKSVVLKFQSVNNKVIAPAIWEGVWSHELDFHTLDIRTGYGPKVFRMNIWLKGDPYQWKPFTLKAAKGGIESGFAYCFRTRRLSPGLGKAGSSKAN</sequence>
<name>A0A5A7PZC6_STRAF</name>
<proteinExistence type="predicted"/>
<keyword evidence="2" id="KW-1185">Reference proteome</keyword>
<gene>
    <name evidence="1" type="ORF">STAS_14719</name>
</gene>
<dbReference type="AlphaFoldDB" id="A0A5A7PZC6"/>
<accession>A0A5A7PZC6</accession>
<reference evidence="2" key="1">
    <citation type="journal article" date="2019" name="Curr. Biol.">
        <title>Genome Sequence of Striga asiatica Provides Insight into the Evolution of Plant Parasitism.</title>
        <authorList>
            <person name="Yoshida S."/>
            <person name="Kim S."/>
            <person name="Wafula E.K."/>
            <person name="Tanskanen J."/>
            <person name="Kim Y.M."/>
            <person name="Honaas L."/>
            <person name="Yang Z."/>
            <person name="Spallek T."/>
            <person name="Conn C.E."/>
            <person name="Ichihashi Y."/>
            <person name="Cheong K."/>
            <person name="Cui S."/>
            <person name="Der J.P."/>
            <person name="Gundlach H."/>
            <person name="Jiao Y."/>
            <person name="Hori C."/>
            <person name="Ishida J.K."/>
            <person name="Kasahara H."/>
            <person name="Kiba T."/>
            <person name="Kim M.S."/>
            <person name="Koo N."/>
            <person name="Laohavisit A."/>
            <person name="Lee Y.H."/>
            <person name="Lumba S."/>
            <person name="McCourt P."/>
            <person name="Mortimer J.C."/>
            <person name="Mutuku J.M."/>
            <person name="Nomura T."/>
            <person name="Sasaki-Sekimoto Y."/>
            <person name="Seto Y."/>
            <person name="Wang Y."/>
            <person name="Wakatake T."/>
            <person name="Sakakibara H."/>
            <person name="Demura T."/>
            <person name="Yamaguchi S."/>
            <person name="Yoneyama K."/>
            <person name="Manabe R.I."/>
            <person name="Nelson D.C."/>
            <person name="Schulman A.H."/>
            <person name="Timko M.P."/>
            <person name="dePamphilis C.W."/>
            <person name="Choi D."/>
            <person name="Shirasu K."/>
        </authorList>
    </citation>
    <scope>NUCLEOTIDE SEQUENCE [LARGE SCALE GENOMIC DNA]</scope>
    <source>
        <strain evidence="2">cv. UVA1</strain>
    </source>
</reference>
<organism evidence="1 2">
    <name type="scientific">Striga asiatica</name>
    <name type="common">Asiatic witchweed</name>
    <name type="synonym">Buchnera asiatica</name>
    <dbReference type="NCBI Taxonomy" id="4170"/>
    <lineage>
        <taxon>Eukaryota</taxon>
        <taxon>Viridiplantae</taxon>
        <taxon>Streptophyta</taxon>
        <taxon>Embryophyta</taxon>
        <taxon>Tracheophyta</taxon>
        <taxon>Spermatophyta</taxon>
        <taxon>Magnoliopsida</taxon>
        <taxon>eudicotyledons</taxon>
        <taxon>Gunneridae</taxon>
        <taxon>Pentapetalae</taxon>
        <taxon>asterids</taxon>
        <taxon>lamiids</taxon>
        <taxon>Lamiales</taxon>
        <taxon>Orobanchaceae</taxon>
        <taxon>Buchnereae</taxon>
        <taxon>Striga</taxon>
    </lineage>
</organism>
<evidence type="ECO:0000313" key="1">
    <source>
        <dbReference type="EMBL" id="GER38249.1"/>
    </source>
</evidence>
<dbReference type="Proteomes" id="UP000325081">
    <property type="component" value="Unassembled WGS sequence"/>
</dbReference>